<organism evidence="2 3">
    <name type="scientific">Polymorphobacter multimanifer</name>
    <dbReference type="NCBI Taxonomy" id="1070431"/>
    <lineage>
        <taxon>Bacteria</taxon>
        <taxon>Pseudomonadati</taxon>
        <taxon>Pseudomonadota</taxon>
        <taxon>Alphaproteobacteria</taxon>
        <taxon>Sphingomonadales</taxon>
        <taxon>Sphingosinicellaceae</taxon>
        <taxon>Polymorphobacter</taxon>
    </lineage>
</organism>
<protein>
    <submittedName>
        <fullName evidence="2">Phage baseplate assembly protein gpV/phage protein D</fullName>
    </submittedName>
</protein>
<proteinExistence type="predicted"/>
<dbReference type="Pfam" id="PF04717">
    <property type="entry name" value="Phage_base_V"/>
    <property type="match status" value="1"/>
</dbReference>
<dbReference type="InterPro" id="IPR037026">
    <property type="entry name" value="Vgr_OB-fold_dom_sf"/>
</dbReference>
<evidence type="ECO:0000259" key="1">
    <source>
        <dbReference type="Pfam" id="PF04717"/>
    </source>
</evidence>
<keyword evidence="3" id="KW-1185">Reference proteome</keyword>
<dbReference type="SUPFAM" id="SSF69279">
    <property type="entry name" value="Phage tail proteins"/>
    <property type="match status" value="1"/>
</dbReference>
<sequence>MSAPVLLVDGNPASPLLAAAIISIRVEQVLGVPAQLLLLFADLPAEGGTDLRLGTAITVKARDGVTLIEAEITAIAHQATSGGGPTLMVRGYDRLHRLRKKQAVRALPATSLVELVREAADAVGATPVTPPGLPGPRFRLQHEGSDFDHLRDAAAECGCYLRLGDGRLEAFTLAGDGADAATLRLGANLYEARIEASAEALRRSVAVVGWGLDGDAITARATVAAQDQVDIEDGGALQGFEGLGDRLLPNRRADTPEEAMALAQADLDVAAARARTFTGLAEGDPALRPGRRVSVVGVGPRADGMFVLTRAVHQFSAERGHVVELDTTPPARPARAMQSTSTVGIVTNCDDPEQLGRVKALLPAFFDNVETDWMQVLALGAGAGKGAAIFPEIDDRVLVLFTDGDPARGVVLGGLWGRQALPSPADAASPRAYVLRTPGGQQLTLDSHRPAIRLETAAGDLLDISPDGARLHVTRDLTIEAPGRRLRIRADRVDFEQG</sequence>
<dbReference type="InterPro" id="IPR006531">
    <property type="entry name" value="Gp5/Vgr_OB"/>
</dbReference>
<dbReference type="Proteomes" id="UP000538147">
    <property type="component" value="Unassembled WGS sequence"/>
</dbReference>
<dbReference type="SUPFAM" id="SSF69255">
    <property type="entry name" value="gp5 N-terminal domain-like"/>
    <property type="match status" value="1"/>
</dbReference>
<name>A0A841L645_9SPHN</name>
<dbReference type="RefSeq" id="WP_184199749.1">
    <property type="nucleotide sequence ID" value="NZ_BMOX01000017.1"/>
</dbReference>
<dbReference type="EMBL" id="JACIIV010000015">
    <property type="protein sequence ID" value="MBB6228074.1"/>
    <property type="molecule type" value="Genomic_DNA"/>
</dbReference>
<accession>A0A841L645</accession>
<evidence type="ECO:0000313" key="3">
    <source>
        <dbReference type="Proteomes" id="UP000538147"/>
    </source>
</evidence>
<gene>
    <name evidence="2" type="ORF">FHS79_002259</name>
</gene>
<reference evidence="2 3" key="1">
    <citation type="submission" date="2020-08" db="EMBL/GenBank/DDBJ databases">
        <title>Genomic Encyclopedia of Type Strains, Phase IV (KMG-IV): sequencing the most valuable type-strain genomes for metagenomic binning, comparative biology and taxonomic classification.</title>
        <authorList>
            <person name="Goeker M."/>
        </authorList>
    </citation>
    <scope>NUCLEOTIDE SEQUENCE [LARGE SCALE GENOMIC DNA]</scope>
    <source>
        <strain evidence="2 3">DSM 102189</strain>
    </source>
</reference>
<comment type="caution">
    <text evidence="2">The sequence shown here is derived from an EMBL/GenBank/DDBJ whole genome shotgun (WGS) entry which is preliminary data.</text>
</comment>
<dbReference type="Gene3D" id="2.40.50.230">
    <property type="entry name" value="Gp5 N-terminal domain"/>
    <property type="match status" value="1"/>
</dbReference>
<dbReference type="AlphaFoldDB" id="A0A841L645"/>
<evidence type="ECO:0000313" key="2">
    <source>
        <dbReference type="EMBL" id="MBB6228074.1"/>
    </source>
</evidence>
<feature type="domain" description="Gp5/Type VI secretion system Vgr protein OB-fold" evidence="1">
    <location>
        <begin position="343"/>
        <end position="416"/>
    </location>
</feature>